<dbReference type="Proteomes" id="UP000184514">
    <property type="component" value="Unassembled WGS sequence"/>
</dbReference>
<comment type="caution">
    <text evidence="1">The sequence shown here is derived from an EMBL/GenBank/DDBJ whole genome shotgun (WGS) entry which is preliminary data.</text>
</comment>
<dbReference type="EMBL" id="MLCB01000137">
    <property type="protein sequence ID" value="OJI93645.1"/>
    <property type="molecule type" value="Genomic_DNA"/>
</dbReference>
<dbReference type="OrthoDB" id="7871964at2"/>
<name>A0A1L9NWH0_9RHOB</name>
<accession>A0A1L9NWH0</accession>
<protein>
    <recommendedName>
        <fullName evidence="3">DUF2188 domain-containing protein</fullName>
    </recommendedName>
</protein>
<gene>
    <name evidence="1" type="ORF">PFRI_21160</name>
</gene>
<keyword evidence="2" id="KW-1185">Reference proteome</keyword>
<evidence type="ECO:0000313" key="2">
    <source>
        <dbReference type="Proteomes" id="UP000184514"/>
    </source>
</evidence>
<dbReference type="RefSeq" id="WP_072630676.1">
    <property type="nucleotide sequence ID" value="NZ_JABBAN010000098.1"/>
</dbReference>
<reference evidence="1 2" key="1">
    <citation type="submission" date="2016-10" db="EMBL/GenBank/DDBJ databases">
        <title>Genome sequence of Planktotalea frisia SH6-1.</title>
        <authorList>
            <person name="Poehlein A."/>
            <person name="Bakenhus I."/>
            <person name="Voget S."/>
            <person name="Brinkhoff T."/>
            <person name="Simon M."/>
        </authorList>
    </citation>
    <scope>NUCLEOTIDE SEQUENCE [LARGE SCALE GENOMIC DNA]</scope>
    <source>
        <strain evidence="1 2">SH6-1</strain>
    </source>
</reference>
<proteinExistence type="predicted"/>
<evidence type="ECO:0008006" key="3">
    <source>
        <dbReference type="Google" id="ProtNLM"/>
    </source>
</evidence>
<evidence type="ECO:0000313" key="1">
    <source>
        <dbReference type="EMBL" id="OJI93645.1"/>
    </source>
</evidence>
<sequence length="68" mass="7325">MSTAGKQIVVEGHSFEIMTQQQGSTWSVEVVNSAKTAFAFDPTFKSEEDAIAHASDALQSTDINTYLG</sequence>
<organism evidence="1 2">
    <name type="scientific">Planktotalea frisia</name>
    <dbReference type="NCBI Taxonomy" id="696762"/>
    <lineage>
        <taxon>Bacteria</taxon>
        <taxon>Pseudomonadati</taxon>
        <taxon>Pseudomonadota</taxon>
        <taxon>Alphaproteobacteria</taxon>
        <taxon>Rhodobacterales</taxon>
        <taxon>Paracoccaceae</taxon>
        <taxon>Planktotalea</taxon>
    </lineage>
</organism>
<dbReference type="AlphaFoldDB" id="A0A1L9NWH0"/>
<dbReference type="STRING" id="696762.PFRI_21160"/>